<evidence type="ECO:0000313" key="3">
    <source>
        <dbReference type="Proteomes" id="UP000654257"/>
    </source>
</evidence>
<keyword evidence="3" id="KW-1185">Reference proteome</keyword>
<dbReference type="Proteomes" id="UP000654257">
    <property type="component" value="Unassembled WGS sequence"/>
</dbReference>
<dbReference type="InterPro" id="IPR058711">
    <property type="entry name" value="SCO6045-like_C"/>
</dbReference>
<dbReference type="EMBL" id="BMCU01000004">
    <property type="protein sequence ID" value="GGG20260.1"/>
    <property type="molecule type" value="Genomic_DNA"/>
</dbReference>
<comment type="caution">
    <text evidence="2">The sequence shown here is derived from an EMBL/GenBank/DDBJ whole genome shotgun (WGS) entry which is preliminary data.</text>
</comment>
<organism evidence="2 3">
    <name type="scientific">Rhodococcoides trifolii</name>
    <dbReference type="NCBI Taxonomy" id="908250"/>
    <lineage>
        <taxon>Bacteria</taxon>
        <taxon>Bacillati</taxon>
        <taxon>Actinomycetota</taxon>
        <taxon>Actinomycetes</taxon>
        <taxon>Mycobacteriales</taxon>
        <taxon>Nocardiaceae</taxon>
        <taxon>Rhodococcoides</taxon>
    </lineage>
</organism>
<reference evidence="2" key="1">
    <citation type="journal article" date="2014" name="Int. J. Syst. Evol. Microbiol.">
        <title>Complete genome sequence of Corynebacterium casei LMG S-19264T (=DSM 44701T), isolated from a smear-ripened cheese.</title>
        <authorList>
            <consortium name="US DOE Joint Genome Institute (JGI-PGF)"/>
            <person name="Walter F."/>
            <person name="Albersmeier A."/>
            <person name="Kalinowski J."/>
            <person name="Ruckert C."/>
        </authorList>
    </citation>
    <scope>NUCLEOTIDE SEQUENCE</scope>
    <source>
        <strain evidence="2">CCM 7905</strain>
    </source>
</reference>
<evidence type="ECO:0000259" key="1">
    <source>
        <dbReference type="Pfam" id="PF26136"/>
    </source>
</evidence>
<dbReference type="Pfam" id="PF26136">
    <property type="entry name" value="SCO6045_C"/>
    <property type="match status" value="1"/>
</dbReference>
<evidence type="ECO:0000313" key="2">
    <source>
        <dbReference type="EMBL" id="GGG20260.1"/>
    </source>
</evidence>
<proteinExistence type="predicted"/>
<feature type="domain" description="SCO6045-like C-terminal" evidence="1">
    <location>
        <begin position="5"/>
        <end position="89"/>
    </location>
</feature>
<protein>
    <recommendedName>
        <fullName evidence="1">SCO6045-like C-terminal domain-containing protein</fullName>
    </recommendedName>
</protein>
<name>A0A917LG59_9NOCA</name>
<gene>
    <name evidence="2" type="ORF">GCM10007304_37710</name>
</gene>
<reference evidence="2" key="2">
    <citation type="submission" date="2020-09" db="EMBL/GenBank/DDBJ databases">
        <authorList>
            <person name="Sun Q."/>
            <person name="Sedlacek I."/>
        </authorList>
    </citation>
    <scope>NUCLEOTIDE SEQUENCE</scope>
    <source>
        <strain evidence="2">CCM 7905</strain>
    </source>
</reference>
<dbReference type="AlphaFoldDB" id="A0A917LG59"/>
<dbReference type="RefSeq" id="WP_188546431.1">
    <property type="nucleotide sequence ID" value="NZ_BMCU01000004.1"/>
</dbReference>
<sequence>MSGLAEQQAALVRALVAGGPIPAGIDATEVAVAAQALRRKRASEIGRYDPLVVHACGDRFHVLFDEWARDRPKVSTAADAAAFTRHLRDRGVQVRPSRLRTFLRRRQRNMHGQ</sequence>
<accession>A0A917LG59</accession>